<dbReference type="InterPro" id="IPR017871">
    <property type="entry name" value="ABC_transporter-like_CS"/>
</dbReference>
<organism evidence="6 7">
    <name type="scientific">Candidatus Harrisonbacteria bacterium CG10_big_fil_rev_8_21_14_0_10_42_17</name>
    <dbReference type="NCBI Taxonomy" id="1974584"/>
    <lineage>
        <taxon>Bacteria</taxon>
        <taxon>Candidatus Harrisoniibacteriota</taxon>
    </lineage>
</organism>
<dbReference type="InterPro" id="IPR027417">
    <property type="entry name" value="P-loop_NTPase"/>
</dbReference>
<dbReference type="FunFam" id="3.40.50.300:FF:000134">
    <property type="entry name" value="Iron-enterobactin ABC transporter ATP-binding protein"/>
    <property type="match status" value="1"/>
</dbReference>
<dbReference type="InterPro" id="IPR050153">
    <property type="entry name" value="Metal_Ion_Import_ABC"/>
</dbReference>
<evidence type="ECO:0000259" key="5">
    <source>
        <dbReference type="PROSITE" id="PS50893"/>
    </source>
</evidence>
<evidence type="ECO:0000313" key="6">
    <source>
        <dbReference type="EMBL" id="PIT92582.1"/>
    </source>
</evidence>
<feature type="domain" description="ABC transporter" evidence="5">
    <location>
        <begin position="10"/>
        <end position="246"/>
    </location>
</feature>
<comment type="similarity">
    <text evidence="1">Belongs to the ABC transporter superfamily.</text>
</comment>
<evidence type="ECO:0000256" key="4">
    <source>
        <dbReference type="ARBA" id="ARBA00022840"/>
    </source>
</evidence>
<dbReference type="Pfam" id="PF00005">
    <property type="entry name" value="ABC_tran"/>
    <property type="match status" value="1"/>
</dbReference>
<proteinExistence type="inferred from homology"/>
<keyword evidence="2" id="KW-0813">Transport</keyword>
<sequence>MLMNNEQSCIEVENVHFGYRQSPILENVSFSVACGDYLGVIGPNGGGKTTLLKLILGLLEPTFGVVRVLGRTVGELSDRSELGYVPQSVSQTEFYFPATVREVVASGRTVKAGLFHRLGRGDYDAVKRAMDIADVARYQHHLIGDLSGGERQRVFIARALAAEPKILILDEPSAGVDIPSQEKFYRFLKTLNEDMKMTIIFVSHDIDIVAREAKTVLCLNRGLVCHGTPEDSINDEYMQKLYGRNVKVIHKH</sequence>
<evidence type="ECO:0000313" key="7">
    <source>
        <dbReference type="Proteomes" id="UP000228635"/>
    </source>
</evidence>
<dbReference type="PANTHER" id="PTHR42734">
    <property type="entry name" value="METAL TRANSPORT SYSTEM ATP-BINDING PROTEIN TM_0124-RELATED"/>
    <property type="match status" value="1"/>
</dbReference>
<dbReference type="InterPro" id="IPR003439">
    <property type="entry name" value="ABC_transporter-like_ATP-bd"/>
</dbReference>
<dbReference type="Proteomes" id="UP000228635">
    <property type="component" value="Unassembled WGS sequence"/>
</dbReference>
<accession>A0A2M6WIG6</accession>
<dbReference type="InterPro" id="IPR003593">
    <property type="entry name" value="AAA+_ATPase"/>
</dbReference>
<dbReference type="GO" id="GO:0016887">
    <property type="term" value="F:ATP hydrolysis activity"/>
    <property type="evidence" value="ECO:0007669"/>
    <property type="project" value="InterPro"/>
</dbReference>
<dbReference type="CDD" id="cd03235">
    <property type="entry name" value="ABC_Metallic_Cations"/>
    <property type="match status" value="1"/>
</dbReference>
<dbReference type="SMART" id="SM00382">
    <property type="entry name" value="AAA"/>
    <property type="match status" value="1"/>
</dbReference>
<dbReference type="GO" id="GO:0005524">
    <property type="term" value="F:ATP binding"/>
    <property type="evidence" value="ECO:0007669"/>
    <property type="project" value="UniProtKB-KW"/>
</dbReference>
<dbReference type="SUPFAM" id="SSF52540">
    <property type="entry name" value="P-loop containing nucleoside triphosphate hydrolases"/>
    <property type="match status" value="1"/>
</dbReference>
<dbReference type="AlphaFoldDB" id="A0A2M6WIG6"/>
<dbReference type="Gene3D" id="3.40.50.300">
    <property type="entry name" value="P-loop containing nucleotide triphosphate hydrolases"/>
    <property type="match status" value="1"/>
</dbReference>
<keyword evidence="3" id="KW-0547">Nucleotide-binding</keyword>
<evidence type="ECO:0000256" key="2">
    <source>
        <dbReference type="ARBA" id="ARBA00022448"/>
    </source>
</evidence>
<comment type="caution">
    <text evidence="6">The sequence shown here is derived from an EMBL/GenBank/DDBJ whole genome shotgun (WGS) entry which is preliminary data.</text>
</comment>
<protein>
    <submittedName>
        <fullName evidence="6">Zinc ABC transporter ATP-binding protein</fullName>
    </submittedName>
</protein>
<dbReference type="PROSITE" id="PS00211">
    <property type="entry name" value="ABC_TRANSPORTER_1"/>
    <property type="match status" value="1"/>
</dbReference>
<dbReference type="EMBL" id="PFBA01000013">
    <property type="protein sequence ID" value="PIT92582.1"/>
    <property type="molecule type" value="Genomic_DNA"/>
</dbReference>
<dbReference type="PANTHER" id="PTHR42734:SF17">
    <property type="entry name" value="METAL TRANSPORT SYSTEM ATP-BINDING PROTEIN TM_0124-RELATED"/>
    <property type="match status" value="1"/>
</dbReference>
<reference evidence="7" key="1">
    <citation type="submission" date="2017-09" db="EMBL/GenBank/DDBJ databases">
        <title>Depth-based differentiation of microbial function through sediment-hosted aquifers and enrichment of novel symbionts in the deep terrestrial subsurface.</title>
        <authorList>
            <person name="Probst A.J."/>
            <person name="Ladd B."/>
            <person name="Jarett J.K."/>
            <person name="Geller-Mcgrath D.E."/>
            <person name="Sieber C.M.K."/>
            <person name="Emerson J.B."/>
            <person name="Anantharaman K."/>
            <person name="Thomas B.C."/>
            <person name="Malmstrom R."/>
            <person name="Stieglmeier M."/>
            <person name="Klingl A."/>
            <person name="Woyke T."/>
            <person name="Ryan C.M."/>
            <person name="Banfield J.F."/>
        </authorList>
    </citation>
    <scope>NUCLEOTIDE SEQUENCE [LARGE SCALE GENOMIC DNA]</scope>
</reference>
<evidence type="ECO:0000256" key="3">
    <source>
        <dbReference type="ARBA" id="ARBA00022741"/>
    </source>
</evidence>
<keyword evidence="4 6" id="KW-0067">ATP-binding</keyword>
<gene>
    <name evidence="6" type="ORF">COU08_01135</name>
</gene>
<dbReference type="PROSITE" id="PS50893">
    <property type="entry name" value="ABC_TRANSPORTER_2"/>
    <property type="match status" value="1"/>
</dbReference>
<name>A0A2M6WIG6_9BACT</name>
<evidence type="ECO:0000256" key="1">
    <source>
        <dbReference type="ARBA" id="ARBA00005417"/>
    </source>
</evidence>